<keyword evidence="3 4" id="KW-0472">Membrane</keyword>
<organism evidence="5 6">
    <name type="scientific">Cymbomonas tetramitiformis</name>
    <dbReference type="NCBI Taxonomy" id="36881"/>
    <lineage>
        <taxon>Eukaryota</taxon>
        <taxon>Viridiplantae</taxon>
        <taxon>Chlorophyta</taxon>
        <taxon>Pyramimonadophyceae</taxon>
        <taxon>Pyramimonadales</taxon>
        <taxon>Pyramimonadaceae</taxon>
        <taxon>Cymbomonas</taxon>
    </lineage>
</organism>
<dbReference type="Proteomes" id="UP001190700">
    <property type="component" value="Unassembled WGS sequence"/>
</dbReference>
<dbReference type="EMBL" id="LGRX02033440">
    <property type="protein sequence ID" value="KAK3241227.1"/>
    <property type="molecule type" value="Genomic_DNA"/>
</dbReference>
<dbReference type="PANTHER" id="PTHR47567:SF1">
    <property type="entry name" value="NAD-DEPENDENT EPIMERASE_DEHYDRATASE DOMAIN-CONTAINING PROTEIN"/>
    <property type="match status" value="1"/>
</dbReference>
<reference evidence="5 6" key="1">
    <citation type="journal article" date="2015" name="Genome Biol. Evol.">
        <title>Comparative Genomics of a Bacterivorous Green Alga Reveals Evolutionary Causalities and Consequences of Phago-Mixotrophic Mode of Nutrition.</title>
        <authorList>
            <person name="Burns J.A."/>
            <person name="Paasch A."/>
            <person name="Narechania A."/>
            <person name="Kim E."/>
        </authorList>
    </citation>
    <scope>NUCLEOTIDE SEQUENCE [LARGE SCALE GENOMIC DNA]</scope>
    <source>
        <strain evidence="5 6">PLY_AMNH</strain>
    </source>
</reference>
<dbReference type="InterPro" id="IPR023395">
    <property type="entry name" value="MCP_dom_sf"/>
</dbReference>
<evidence type="ECO:0000256" key="1">
    <source>
        <dbReference type="ARBA" id="ARBA00004141"/>
    </source>
</evidence>
<comment type="caution">
    <text evidence="5">The sequence shown here is derived from an EMBL/GenBank/DDBJ whole genome shotgun (WGS) entry which is preliminary data.</text>
</comment>
<dbReference type="Pfam" id="PF00153">
    <property type="entry name" value="Mito_carr"/>
    <property type="match status" value="2"/>
</dbReference>
<evidence type="ECO:0000256" key="4">
    <source>
        <dbReference type="SAM" id="Phobius"/>
    </source>
</evidence>
<dbReference type="InterPro" id="IPR018108">
    <property type="entry name" value="MCP_transmembrane"/>
</dbReference>
<evidence type="ECO:0000256" key="2">
    <source>
        <dbReference type="ARBA" id="ARBA00022692"/>
    </source>
</evidence>
<accession>A0AAE0BT18</accession>
<keyword evidence="6" id="KW-1185">Reference proteome</keyword>
<evidence type="ECO:0000313" key="5">
    <source>
        <dbReference type="EMBL" id="KAK3241227.1"/>
    </source>
</evidence>
<comment type="subcellular location">
    <subcellularLocation>
        <location evidence="1">Membrane</location>
        <topology evidence="1">Multi-pass membrane protein</topology>
    </subcellularLocation>
</comment>
<keyword evidence="2 4" id="KW-0812">Transmembrane</keyword>
<dbReference type="Gene3D" id="1.50.40.10">
    <property type="entry name" value="Mitochondrial carrier domain"/>
    <property type="match status" value="1"/>
</dbReference>
<dbReference type="AlphaFoldDB" id="A0AAE0BT18"/>
<feature type="transmembrane region" description="Helical" evidence="4">
    <location>
        <begin position="91"/>
        <end position="112"/>
    </location>
</feature>
<dbReference type="GO" id="GO:0016020">
    <property type="term" value="C:membrane"/>
    <property type="evidence" value="ECO:0007669"/>
    <property type="project" value="UniProtKB-SubCell"/>
</dbReference>
<evidence type="ECO:0008006" key="7">
    <source>
        <dbReference type="Google" id="ProtNLM"/>
    </source>
</evidence>
<name>A0AAE0BT18_9CHLO</name>
<sequence length="374" mass="40404">MSENRETETQGLIMSEVIAFRQLKLESAPVEGASSTLTLRRQKVPFASLSASFESNAIVVRHNNAVGDIADATTTSKPTVGMVLKKASDKAFRGGVAGFCAGIVQVAAFMWMRTMMNYQYANGGSMGNAISKLWAEGGIPRFYRGMQYAIIQNPLSRFGDTAANTGVLVALEAFTPNMPVAMMTAFASVGGATWRIFLTPVDTMKTTLQVQGAEAMGILMNKVKVGGIGVLYSGCLANFAANWVGNYPWFVTFNFLQAKVPQQEGKKKLLRNAAIGICSSAVSDCVSNSLRVIKTIKQTNTDANLSYVAAIKGVVEKDGITGLLGRGLKTRLLTNICQSMVFSVAWKAIEEELNKKDKKSWPKSPECLSDRCDL</sequence>
<gene>
    <name evidence="5" type="ORF">CYMTET_48978</name>
</gene>
<keyword evidence="4" id="KW-1133">Transmembrane helix</keyword>
<dbReference type="SUPFAM" id="SSF103506">
    <property type="entry name" value="Mitochondrial carrier"/>
    <property type="match status" value="1"/>
</dbReference>
<evidence type="ECO:0000313" key="6">
    <source>
        <dbReference type="Proteomes" id="UP001190700"/>
    </source>
</evidence>
<protein>
    <recommendedName>
        <fullName evidence="7">Mitochondrial carrier protein</fullName>
    </recommendedName>
</protein>
<proteinExistence type="predicted"/>
<dbReference type="PANTHER" id="PTHR47567">
    <property type="entry name" value="MITOCHONDRIAL SUBSTRATE/SOLUTE CARRIER"/>
    <property type="match status" value="1"/>
</dbReference>
<evidence type="ECO:0000256" key="3">
    <source>
        <dbReference type="ARBA" id="ARBA00023136"/>
    </source>
</evidence>